<comment type="subcellular location">
    <subcellularLocation>
        <location evidence="1">Cell membrane</location>
        <topology evidence="1">Multi-pass membrane protein</topology>
    </subcellularLocation>
</comment>
<evidence type="ECO:0000313" key="7">
    <source>
        <dbReference type="EMBL" id="KHF41079.1"/>
    </source>
</evidence>
<keyword evidence="4 6" id="KW-1133">Transmembrane helix</keyword>
<evidence type="ECO:0000256" key="5">
    <source>
        <dbReference type="ARBA" id="ARBA00023136"/>
    </source>
</evidence>
<evidence type="ECO:0000256" key="2">
    <source>
        <dbReference type="ARBA" id="ARBA00022475"/>
    </source>
</evidence>
<feature type="transmembrane region" description="Helical" evidence="6">
    <location>
        <begin position="173"/>
        <end position="192"/>
    </location>
</feature>
<dbReference type="PIRSF" id="PIRSF035875">
    <property type="entry name" value="RNase_BN"/>
    <property type="match status" value="1"/>
</dbReference>
<protein>
    <submittedName>
        <fullName evidence="7">Ribonuclease</fullName>
    </submittedName>
</protein>
<feature type="transmembrane region" description="Helical" evidence="6">
    <location>
        <begin position="86"/>
        <end position="106"/>
    </location>
</feature>
<dbReference type="RefSeq" id="WP_034626554.1">
    <property type="nucleotide sequence ID" value="NZ_JRJU01000004.1"/>
</dbReference>
<dbReference type="PANTHER" id="PTHR30213:SF0">
    <property type="entry name" value="UPF0761 MEMBRANE PROTEIN YIHY"/>
    <property type="match status" value="1"/>
</dbReference>
<name>A0A0B0ILX7_9BACI</name>
<feature type="transmembrane region" description="Helical" evidence="6">
    <location>
        <begin position="238"/>
        <end position="267"/>
    </location>
</feature>
<evidence type="ECO:0000313" key="8">
    <source>
        <dbReference type="Proteomes" id="UP000030832"/>
    </source>
</evidence>
<dbReference type="InterPro" id="IPR017039">
    <property type="entry name" value="Virul_fac_BrkB"/>
</dbReference>
<accession>A0A0B0ILX7</accession>
<evidence type="ECO:0000256" key="4">
    <source>
        <dbReference type="ARBA" id="ARBA00022989"/>
    </source>
</evidence>
<keyword evidence="3 6" id="KW-0812">Transmembrane</keyword>
<dbReference type="GO" id="GO:0005886">
    <property type="term" value="C:plasma membrane"/>
    <property type="evidence" value="ECO:0007669"/>
    <property type="project" value="UniProtKB-SubCell"/>
</dbReference>
<organism evidence="7 8">
    <name type="scientific">Halalkalibacter okhensis</name>
    <dbReference type="NCBI Taxonomy" id="333138"/>
    <lineage>
        <taxon>Bacteria</taxon>
        <taxon>Bacillati</taxon>
        <taxon>Bacillota</taxon>
        <taxon>Bacilli</taxon>
        <taxon>Bacillales</taxon>
        <taxon>Bacillaceae</taxon>
        <taxon>Halalkalibacter</taxon>
    </lineage>
</organism>
<dbReference type="OrthoDB" id="9775903at2"/>
<feature type="transmembrane region" description="Helical" evidence="6">
    <location>
        <begin position="26"/>
        <end position="48"/>
    </location>
</feature>
<evidence type="ECO:0000256" key="6">
    <source>
        <dbReference type="SAM" id="Phobius"/>
    </source>
</evidence>
<dbReference type="PANTHER" id="PTHR30213">
    <property type="entry name" value="INNER MEMBRANE PROTEIN YHJD"/>
    <property type="match status" value="1"/>
</dbReference>
<dbReference type="NCBIfam" id="TIGR00765">
    <property type="entry name" value="yihY_not_rbn"/>
    <property type="match status" value="1"/>
</dbReference>
<reference evidence="7 8" key="1">
    <citation type="submission" date="2014-09" db="EMBL/GenBank/DDBJ databases">
        <title>Genome sequencing and annotation of Bacillus Okhensis strain Kh10-101T.</title>
        <authorList>
            <person name="Prakash J.S."/>
        </authorList>
    </citation>
    <scope>NUCLEOTIDE SEQUENCE [LARGE SCALE GENOMIC DNA]</scope>
    <source>
        <strain evidence="8">Kh10-101T</strain>
    </source>
</reference>
<evidence type="ECO:0000256" key="3">
    <source>
        <dbReference type="ARBA" id="ARBA00022692"/>
    </source>
</evidence>
<dbReference type="EMBL" id="JRJU01000004">
    <property type="protein sequence ID" value="KHF41079.1"/>
    <property type="molecule type" value="Genomic_DNA"/>
</dbReference>
<dbReference type="eggNOG" id="COG1295">
    <property type="taxonomic scope" value="Bacteria"/>
</dbReference>
<dbReference type="Proteomes" id="UP000030832">
    <property type="component" value="Unassembled WGS sequence"/>
</dbReference>
<evidence type="ECO:0000256" key="1">
    <source>
        <dbReference type="ARBA" id="ARBA00004651"/>
    </source>
</evidence>
<sequence>MQKNSFHSLFFHKLKTDPIPDWSATLAYYFMLSIFPLLIFLLALIPYFHFDLDTIYSFINDYVPEGLDELFSTTILEVIREPQGGLVSFGVLATIWSASNGVNALIRAVNRSYNIEETRNFVKLRILSILLTIAMIAVIVVTLLMPVFGNVIIHALEEYFFLPHETAQILNKLRWIIGIGLMTFVLMVVYSIAPNVKLAFKQVIIGAVSATVSWQVISALFATYVSNFGNFTATYGSLGGVIILMLWFFLTGVSLVIGGEINATLYLQKQNRQRHRL</sequence>
<comment type="caution">
    <text evidence="7">The sequence shown here is derived from an EMBL/GenBank/DDBJ whole genome shotgun (WGS) entry which is preliminary data.</text>
</comment>
<feature type="transmembrane region" description="Helical" evidence="6">
    <location>
        <begin position="204"/>
        <end position="226"/>
    </location>
</feature>
<feature type="transmembrane region" description="Helical" evidence="6">
    <location>
        <begin position="127"/>
        <end position="153"/>
    </location>
</feature>
<keyword evidence="5 6" id="KW-0472">Membrane</keyword>
<keyword evidence="2" id="KW-1003">Cell membrane</keyword>
<dbReference type="AlphaFoldDB" id="A0A0B0ILX7"/>
<proteinExistence type="predicted"/>
<dbReference type="STRING" id="333138.LQ50_04715"/>
<dbReference type="Pfam" id="PF03631">
    <property type="entry name" value="Virul_fac_BrkB"/>
    <property type="match status" value="1"/>
</dbReference>
<gene>
    <name evidence="7" type="ORF">LQ50_04715</name>
</gene>
<keyword evidence="8" id="KW-1185">Reference proteome</keyword>